<organism evidence="1 2">
    <name type="scientific">Nonlabens spongiae</name>
    <dbReference type="NCBI Taxonomy" id="331648"/>
    <lineage>
        <taxon>Bacteria</taxon>
        <taxon>Pseudomonadati</taxon>
        <taxon>Bacteroidota</taxon>
        <taxon>Flavobacteriia</taxon>
        <taxon>Flavobacteriales</taxon>
        <taxon>Flavobacteriaceae</taxon>
        <taxon>Nonlabens</taxon>
    </lineage>
</organism>
<evidence type="ECO:0000313" key="1">
    <source>
        <dbReference type="EMBL" id="ARN78173.1"/>
    </source>
</evidence>
<dbReference type="STRING" id="331648.BST97_09295"/>
<keyword evidence="2" id="KW-1185">Reference proteome</keyword>
<gene>
    <name evidence="1" type="ORF">BST97_09295</name>
</gene>
<protein>
    <submittedName>
        <fullName evidence="1">Uncharacterized protein</fullName>
    </submittedName>
</protein>
<dbReference type="Proteomes" id="UP000193431">
    <property type="component" value="Chromosome"/>
</dbReference>
<dbReference type="AlphaFoldDB" id="A0A1W6MKR3"/>
<reference evidence="1 2" key="1">
    <citation type="submission" date="2016-11" db="EMBL/GenBank/DDBJ databases">
        <title>Trade-off between light-utilization and light-protection in marine flavobacteria.</title>
        <authorList>
            <person name="Kumagai Y."/>
        </authorList>
    </citation>
    <scope>NUCLEOTIDE SEQUENCE [LARGE SCALE GENOMIC DNA]</scope>
    <source>
        <strain evidence="1 2">JCM 13191</strain>
    </source>
</reference>
<dbReference type="EMBL" id="CP019344">
    <property type="protein sequence ID" value="ARN78173.1"/>
    <property type="molecule type" value="Genomic_DNA"/>
</dbReference>
<sequence length="75" mass="8748">MGKNELYGDKKSKLQLKTLFNQENLKTALDRDLTSRSYCAIFKKSIFTNNKLPYESSHHPHIHLLLLFIIGSRIE</sequence>
<accession>A0A1W6MKR3</accession>
<name>A0A1W6MKR3_9FLAO</name>
<proteinExistence type="predicted"/>
<evidence type="ECO:0000313" key="2">
    <source>
        <dbReference type="Proteomes" id="UP000193431"/>
    </source>
</evidence>